<accession>Q4RRA8</accession>
<dbReference type="PROSITE" id="PS50003">
    <property type="entry name" value="PH_DOMAIN"/>
    <property type="match status" value="1"/>
</dbReference>
<dbReference type="InterPro" id="IPR051480">
    <property type="entry name" value="Endocytic_GEF_Adapter"/>
</dbReference>
<feature type="domain" description="PH" evidence="14">
    <location>
        <begin position="1560"/>
        <end position="1686"/>
    </location>
</feature>
<dbReference type="InterPro" id="IPR001452">
    <property type="entry name" value="SH3_domain"/>
</dbReference>
<feature type="region of interest" description="Disordered" evidence="12">
    <location>
        <begin position="466"/>
        <end position="517"/>
    </location>
</feature>
<evidence type="ECO:0000256" key="2">
    <source>
        <dbReference type="ARBA" id="ARBA00004496"/>
    </source>
</evidence>
<dbReference type="SMART" id="SM00239">
    <property type="entry name" value="C2"/>
    <property type="match status" value="1"/>
</dbReference>
<dbReference type="GO" id="GO:0005085">
    <property type="term" value="F:guanyl-nucleotide exchange factor activity"/>
    <property type="evidence" value="ECO:0007669"/>
    <property type="project" value="InterPro"/>
</dbReference>
<dbReference type="Gene3D" id="2.60.40.150">
    <property type="entry name" value="C2 domain"/>
    <property type="match status" value="1"/>
</dbReference>
<dbReference type="Pfam" id="PF16652">
    <property type="entry name" value="PH_13"/>
    <property type="match status" value="1"/>
</dbReference>
<dbReference type="OrthoDB" id="2015333at2759"/>
<dbReference type="FunFam" id="1.10.238.10:FF:000055">
    <property type="entry name" value="Intersectin-1 isoform 1"/>
    <property type="match status" value="1"/>
</dbReference>
<feature type="domain" description="SH3" evidence="13">
    <location>
        <begin position="1097"/>
        <end position="1161"/>
    </location>
</feature>
<evidence type="ECO:0000256" key="8">
    <source>
        <dbReference type="ARBA" id="ARBA00023018"/>
    </source>
</evidence>
<evidence type="ECO:0000256" key="10">
    <source>
        <dbReference type="ARBA" id="ARBA00034103"/>
    </source>
</evidence>
<sequence>GGTSVWAITPEERGKHDKQFDSLAPLLGYVSGEQARKFFLQSGLPPSVLAEIWHLADTDNDGKMDRLEFSIAMKLIKLRLQGQSLPSSLPIIMKQSPTSAPTVPSAARFGMGSMPNLSVGLSSIPAMPILTPIPINPMQPLVPVPMTLPLIGCQGNPGLPNGTISLLPPPLVHNSTGLPLSGFSSPMTFSPPSGMSKANSLLDLGSSSSNSSSTTSLASNSPKMGANDWAIPQASRLKYRQQFNTLDKLMSGYLSGRSHKHSQPEPGSVVDCSYQDPALTTRNTRITLVFTFAGPQVRNALLASNLTQTQLATIWTLADVDRDGRLQGDEFILAMHLVDVAKSGRPLPLTLPQDLVPPSLRGGMKPSELVNGTGPPGGSCLIDTIEIEPPQKNKSNVSFEDKLKENFARGSAELEKRRQALEDAQRKERERREREEREAQERREREARELENRRRLEEERRLERMREMERQREEERVRELERKEAARQEMERQRREEWERGKKEELSRRKTAEQEEISRLRARKKSLELELEAVGNKHKQISDRLRDAQSKRWILKAEVDLINQKRDARISEINTLQLQFKAAGTLTSLSGSVTDKGANCRRLKDQLDTLEKETTDKLAQMDQYNKELKELREKQARQQAVLDDLYRVKEEKQRELHRRRVEEEERRRREEEEAARLEEEEERKRREEEERKRREEEEERKRQEEEERKRQEEEERVKKEEEERKRKDEEMKGRRKKLERGRPLQKAPKLTVYRALYSFQARNSDELSIDANCLIEVGTSRPLLLSFTTAATFIPSNRGTVTTSGEFWVLVDEQTIGEPGWLCGTYRGNQGWFPQSYAEKRTSLDAADITPSLPGKTLRLPPAADPSDEEQSFPALWVLISPPLSLLLPPESQMWRCYDYSFLTPQTAPPSIQVLARAVTSWSGTSDGRPESCPSTAEAVTALLSLSQGDTVSVLQQREDWCLGQLNGTQGWFPKDRVTLLTNSHLQVSSFSILPSFLCKCVRLFFLPSSEYVALYTYESPEAGDLTFVEGDVIVVTAREGEWWQRLHRGSNGSLSFQLCPTCRTGDLELRNRVRLCPSQSTCLPVLSVLSVNCVFWSTEIAQAVSNTVTPAVNQLSLSPGQLIVVLAKNSTGWWLGELQARGKKRQRGWFHSSCVKLLSPTSVKSSPSPLPVCQVIAMYDYAAANQDELSFSKGQLINILDKTNPDWWKGEVKGVTGLLPTNYVKMTTDSDPSQQCEFLFLLLWFDWNSHGGCSDGDETRLWPQRWLSVRVRARRRRRAGLGAAALVLMRVNALGCADLMTLDTMSPQERKRQGYIHELIHTEETYVEDLELVLEVRSDADRKSRRTPGSPGDFSLCQVFYKPMSESGRLTEEEMGLIFVNWRELIMCNTKLLKAVRVRKKTGGENMPVQLIGDLLASELAHMQPYIRFCSCQLNAAALLQSKTHDHPDFKDFLKKIATNYRCKGMPLSSFLLKPMQRITRYPLLIKNILEHTPDGHADRGPLREALERAEELCSQVNEGVREKENSDRLEWIQTHVQCEGPIEHLVFNSLTNCLGPRKLLHSGRLYKTKSSRELWAFLFSDFLLLTHSAKQFSSSGSDKLFSLKSNVQLKMYKTPLFLNEVLVKMPPDPSSDEPLFHVSHIDRVYTLKTETLNERSAVLLRTSHDKPIRTFWTMWVQKIKAASEHFIETEKKKREKAYQARSLKSSGIGRLLVTVTEAQELRACKPNGKSNPYCELTMGAQCYTSRTISDTLNPKWNFNCQFFVRDLYQDVLCITVFEKDQFSPDDFLGRTEVPVATIKKEMESKGAANRRLLLHEVATGEVWVKLDLQLYE</sequence>
<dbReference type="Gene3D" id="2.30.30.40">
    <property type="entry name" value="SH3 Domains"/>
    <property type="match status" value="5"/>
</dbReference>
<dbReference type="PROSITE" id="PS50004">
    <property type="entry name" value="C2"/>
    <property type="match status" value="1"/>
</dbReference>
<evidence type="ECO:0000259" key="16">
    <source>
        <dbReference type="PROSITE" id="PS50010"/>
    </source>
</evidence>
<dbReference type="InterPro" id="IPR018247">
    <property type="entry name" value="EF_Hand_1_Ca_BS"/>
</dbReference>
<dbReference type="InterPro" id="IPR011993">
    <property type="entry name" value="PH-like_dom_sf"/>
</dbReference>
<dbReference type="Pfam" id="PF00621">
    <property type="entry name" value="RhoGEF"/>
    <property type="match status" value="1"/>
</dbReference>
<dbReference type="GO" id="GO:0045202">
    <property type="term" value="C:synapse"/>
    <property type="evidence" value="ECO:0007669"/>
    <property type="project" value="UniProtKB-SubCell"/>
</dbReference>
<dbReference type="GO" id="GO:0035556">
    <property type="term" value="P:intracellular signal transduction"/>
    <property type="evidence" value="ECO:0007669"/>
    <property type="project" value="InterPro"/>
</dbReference>
<dbReference type="GO" id="GO:0005737">
    <property type="term" value="C:cytoplasm"/>
    <property type="evidence" value="ECO:0007669"/>
    <property type="project" value="UniProtKB-SubCell"/>
</dbReference>
<dbReference type="Gene3D" id="1.10.238.10">
    <property type="entry name" value="EF-hand"/>
    <property type="match status" value="2"/>
</dbReference>
<dbReference type="InterPro" id="IPR036028">
    <property type="entry name" value="SH3-like_dom_sf"/>
</dbReference>
<dbReference type="InterPro" id="IPR011992">
    <property type="entry name" value="EF-hand-dom_pair"/>
</dbReference>
<dbReference type="SUPFAM" id="SSF47473">
    <property type="entry name" value="EF-hand"/>
    <property type="match status" value="2"/>
</dbReference>
<dbReference type="Pfam" id="PF00168">
    <property type="entry name" value="C2"/>
    <property type="match status" value="1"/>
</dbReference>
<feature type="domain" description="DH" evidence="16">
    <location>
        <begin position="1312"/>
        <end position="1521"/>
    </location>
</feature>
<feature type="non-terminal residue" evidence="19">
    <location>
        <position position="1"/>
    </location>
</feature>
<dbReference type="Gene3D" id="2.30.29.30">
    <property type="entry name" value="Pleckstrin-homology domain (PH domain)/Phosphotyrosine-binding domain (PTB)"/>
    <property type="match status" value="1"/>
</dbReference>
<dbReference type="Pfam" id="PF12763">
    <property type="entry name" value="EH"/>
    <property type="match status" value="2"/>
</dbReference>
<dbReference type="InterPro" id="IPR000261">
    <property type="entry name" value="EH_dom"/>
</dbReference>
<dbReference type="CDD" id="cd00160">
    <property type="entry name" value="RhoGEF"/>
    <property type="match status" value="1"/>
</dbReference>
<dbReference type="PROSITE" id="PS50010">
    <property type="entry name" value="DH_2"/>
    <property type="match status" value="1"/>
</dbReference>
<feature type="domain" description="EF-hand" evidence="18">
    <location>
        <begin position="44"/>
        <end position="79"/>
    </location>
</feature>
<dbReference type="Gene3D" id="1.20.900.10">
    <property type="entry name" value="Dbl homology (DH) domain"/>
    <property type="match status" value="1"/>
</dbReference>
<dbReference type="CDD" id="cd11994">
    <property type="entry name" value="SH3_Intersectin2_4"/>
    <property type="match status" value="1"/>
</dbReference>
<dbReference type="SMART" id="SM00054">
    <property type="entry name" value="EFh"/>
    <property type="match status" value="2"/>
</dbReference>
<dbReference type="EMBL" id="CAAE01015003">
    <property type="protein sequence ID" value="CAG09074.1"/>
    <property type="molecule type" value="Genomic_DNA"/>
</dbReference>
<dbReference type="Pfam" id="PF14604">
    <property type="entry name" value="SH3_9"/>
    <property type="match status" value="1"/>
</dbReference>
<dbReference type="GO" id="GO:0006897">
    <property type="term" value="P:endocytosis"/>
    <property type="evidence" value="ECO:0007669"/>
    <property type="project" value="UniProtKB-KW"/>
</dbReference>
<gene>
    <name evidence="19" type="ORF">GSTENG00030249001</name>
</gene>
<keyword evidence="6" id="KW-0479">Metal-binding</keyword>
<evidence type="ECO:0000259" key="14">
    <source>
        <dbReference type="PROSITE" id="PS50003"/>
    </source>
</evidence>
<name>Q4RRA8_TETNG</name>
<dbReference type="GO" id="GO:0005509">
    <property type="term" value="F:calcium ion binding"/>
    <property type="evidence" value="ECO:0007669"/>
    <property type="project" value="InterPro"/>
</dbReference>
<dbReference type="PROSITE" id="PS00018">
    <property type="entry name" value="EF_HAND_1"/>
    <property type="match status" value="2"/>
</dbReference>
<dbReference type="InterPro" id="IPR035740">
    <property type="entry name" value="Intersectin-2_SH3_4"/>
</dbReference>
<evidence type="ECO:0000256" key="1">
    <source>
        <dbReference type="ARBA" id="ARBA00004316"/>
    </source>
</evidence>
<dbReference type="Pfam" id="PF00018">
    <property type="entry name" value="SH3_1"/>
    <property type="match status" value="1"/>
</dbReference>
<feature type="region of interest" description="Disordered" evidence="12">
    <location>
        <begin position="657"/>
        <end position="743"/>
    </location>
</feature>
<reference evidence="19" key="2">
    <citation type="submission" date="2004-02" db="EMBL/GenBank/DDBJ databases">
        <authorList>
            <consortium name="Genoscope"/>
            <consortium name="Whitehead Institute Centre for Genome Research"/>
        </authorList>
    </citation>
    <scope>NUCLEOTIDE SEQUENCE</scope>
</reference>
<dbReference type="SMART" id="SM00326">
    <property type="entry name" value="SH3"/>
    <property type="match status" value="5"/>
</dbReference>
<keyword evidence="7" id="KW-0106">Calcium</keyword>
<organism evidence="19">
    <name type="scientific">Tetraodon nigroviridis</name>
    <name type="common">Spotted green pufferfish</name>
    <name type="synonym">Chelonodon nigroviridis</name>
    <dbReference type="NCBI Taxonomy" id="99883"/>
    <lineage>
        <taxon>Eukaryota</taxon>
        <taxon>Metazoa</taxon>
        <taxon>Chordata</taxon>
        <taxon>Craniata</taxon>
        <taxon>Vertebrata</taxon>
        <taxon>Euteleostomi</taxon>
        <taxon>Actinopterygii</taxon>
        <taxon>Neopterygii</taxon>
        <taxon>Teleostei</taxon>
        <taxon>Neoteleostei</taxon>
        <taxon>Acanthomorphata</taxon>
        <taxon>Eupercaria</taxon>
        <taxon>Tetraodontiformes</taxon>
        <taxon>Tetradontoidea</taxon>
        <taxon>Tetraodontidae</taxon>
        <taxon>Tetraodon</taxon>
    </lineage>
</organism>
<dbReference type="InterPro" id="IPR000008">
    <property type="entry name" value="C2_dom"/>
</dbReference>
<evidence type="ECO:0000259" key="13">
    <source>
        <dbReference type="PROSITE" id="PS50002"/>
    </source>
</evidence>
<evidence type="ECO:0000256" key="4">
    <source>
        <dbReference type="ARBA" id="ARBA00022490"/>
    </source>
</evidence>
<dbReference type="SUPFAM" id="SSF49562">
    <property type="entry name" value="C2 domain (Calcium/lipid-binding domain, CaLB)"/>
    <property type="match status" value="1"/>
</dbReference>
<evidence type="ECO:0000256" key="5">
    <source>
        <dbReference type="ARBA" id="ARBA00022583"/>
    </source>
</evidence>
<dbReference type="SMART" id="SM00233">
    <property type="entry name" value="PH"/>
    <property type="match status" value="1"/>
</dbReference>
<dbReference type="FunFam" id="2.30.30.40:FF:000041">
    <property type="entry name" value="Intersectin 1"/>
    <property type="match status" value="1"/>
</dbReference>
<evidence type="ECO:0000259" key="17">
    <source>
        <dbReference type="PROSITE" id="PS50031"/>
    </source>
</evidence>
<dbReference type="SMART" id="SM00027">
    <property type="entry name" value="EH"/>
    <property type="match status" value="2"/>
</dbReference>
<dbReference type="SUPFAM" id="SSF50729">
    <property type="entry name" value="PH domain-like"/>
    <property type="match status" value="1"/>
</dbReference>
<feature type="domain" description="SH3" evidence="13">
    <location>
        <begin position="1171"/>
        <end position="1230"/>
    </location>
</feature>
<feature type="domain" description="EH" evidence="17">
    <location>
        <begin position="12"/>
        <end position="100"/>
    </location>
</feature>
<feature type="domain" description="SH3" evidence="13">
    <location>
        <begin position="748"/>
        <end position="843"/>
    </location>
</feature>
<keyword evidence="8" id="KW-0770">Synapse</keyword>
<dbReference type="GO" id="GO:0035025">
    <property type="term" value="P:positive regulation of Rho protein signal transduction"/>
    <property type="evidence" value="ECO:0007669"/>
    <property type="project" value="TreeGrafter"/>
</dbReference>
<comment type="subcellular location">
    <subcellularLocation>
        <location evidence="1">Cell projection</location>
    </subcellularLocation>
    <subcellularLocation>
        <location evidence="2">Cytoplasm</location>
    </subcellularLocation>
    <subcellularLocation>
        <location evidence="10">Synapse</location>
    </subcellularLocation>
</comment>
<evidence type="ECO:0000313" key="19">
    <source>
        <dbReference type="EMBL" id="CAG09074.1"/>
    </source>
</evidence>
<feature type="compositionally biased region" description="Basic and acidic residues" evidence="12">
    <location>
        <begin position="657"/>
        <end position="732"/>
    </location>
</feature>
<dbReference type="InterPro" id="IPR035899">
    <property type="entry name" value="DBL_dom_sf"/>
</dbReference>
<evidence type="ECO:0000256" key="3">
    <source>
        <dbReference type="ARBA" id="ARBA00022443"/>
    </source>
</evidence>
<dbReference type="PROSITE" id="PS50002">
    <property type="entry name" value="SH3"/>
    <property type="match status" value="4"/>
</dbReference>
<feature type="region of interest" description="Disordered" evidence="12">
    <location>
        <begin position="192"/>
        <end position="225"/>
    </location>
</feature>
<evidence type="ECO:0000256" key="9">
    <source>
        <dbReference type="ARBA" id="ARBA00023273"/>
    </source>
</evidence>
<protein>
    <submittedName>
        <fullName evidence="19">(spotted green pufferfish) hypothetical protein</fullName>
    </submittedName>
</protein>
<dbReference type="InterPro" id="IPR001849">
    <property type="entry name" value="PH_domain"/>
</dbReference>
<feature type="non-terminal residue" evidence="19">
    <location>
        <position position="1834"/>
    </location>
</feature>
<dbReference type="SMART" id="SM00325">
    <property type="entry name" value="RhoGEF"/>
    <property type="match status" value="1"/>
</dbReference>
<dbReference type="CDD" id="cd08375">
    <property type="entry name" value="C2_Intersectin"/>
    <property type="match status" value="1"/>
</dbReference>
<dbReference type="FunFam" id="2.60.40.150:FF:000029">
    <property type="entry name" value="Intersectin 1"/>
    <property type="match status" value="1"/>
</dbReference>
<keyword evidence="9" id="KW-0966">Cell projection</keyword>
<dbReference type="PROSITE" id="PS00741">
    <property type="entry name" value="DH_1"/>
    <property type="match status" value="1"/>
</dbReference>
<dbReference type="PROSITE" id="PS50031">
    <property type="entry name" value="EH"/>
    <property type="match status" value="2"/>
</dbReference>
<dbReference type="GO" id="GO:0042995">
    <property type="term" value="C:cell projection"/>
    <property type="evidence" value="ECO:0007669"/>
    <property type="project" value="UniProtKB-SubCell"/>
</dbReference>
<comment type="caution">
    <text evidence="19">The sequence shown here is derived from an EMBL/GenBank/DDBJ whole genome shotgun (WGS) entry which is preliminary data.</text>
</comment>
<evidence type="ECO:0000259" key="18">
    <source>
        <dbReference type="PROSITE" id="PS50222"/>
    </source>
</evidence>
<feature type="domain" description="EF-hand" evidence="18">
    <location>
        <begin position="306"/>
        <end position="341"/>
    </location>
</feature>
<dbReference type="CDD" id="cd00052">
    <property type="entry name" value="EH"/>
    <property type="match status" value="2"/>
</dbReference>
<dbReference type="Pfam" id="PF07653">
    <property type="entry name" value="SH3_2"/>
    <property type="match status" value="2"/>
</dbReference>
<dbReference type="InterPro" id="IPR035892">
    <property type="entry name" value="C2_domain_sf"/>
</dbReference>
<feature type="region of interest" description="Disordered" evidence="12">
    <location>
        <begin position="410"/>
        <end position="450"/>
    </location>
</feature>
<keyword evidence="5" id="KW-0254">Endocytosis</keyword>
<feature type="domain" description="SH3" evidence="13">
    <location>
        <begin position="911"/>
        <end position="983"/>
    </location>
</feature>
<evidence type="ECO:0000256" key="6">
    <source>
        <dbReference type="ARBA" id="ARBA00022723"/>
    </source>
</evidence>
<reference evidence="19" key="1">
    <citation type="journal article" date="2004" name="Nature">
        <title>Genome duplication in the teleost fish Tetraodon nigroviridis reveals the early vertebrate proto-karyotype.</title>
        <authorList>
            <person name="Jaillon O."/>
            <person name="Aury J.-M."/>
            <person name="Brunet F."/>
            <person name="Petit J.-L."/>
            <person name="Stange-Thomann N."/>
            <person name="Mauceli E."/>
            <person name="Bouneau L."/>
            <person name="Fischer C."/>
            <person name="Ozouf-Costaz C."/>
            <person name="Bernot A."/>
            <person name="Nicaud S."/>
            <person name="Jaffe D."/>
            <person name="Fisher S."/>
            <person name="Lutfalla G."/>
            <person name="Dossat C."/>
            <person name="Segurens B."/>
            <person name="Dasilva C."/>
            <person name="Salanoubat M."/>
            <person name="Levy M."/>
            <person name="Boudet N."/>
            <person name="Castellano S."/>
            <person name="Anthouard V."/>
            <person name="Jubin C."/>
            <person name="Castelli V."/>
            <person name="Katinka M."/>
            <person name="Vacherie B."/>
            <person name="Biemont C."/>
            <person name="Skalli Z."/>
            <person name="Cattolico L."/>
            <person name="Poulain J."/>
            <person name="De Berardinis V."/>
            <person name="Cruaud C."/>
            <person name="Duprat S."/>
            <person name="Brottier P."/>
            <person name="Coutanceau J.-P."/>
            <person name="Gouzy J."/>
            <person name="Parra G."/>
            <person name="Lardier G."/>
            <person name="Chapple C."/>
            <person name="McKernan K.J."/>
            <person name="McEwan P."/>
            <person name="Bosak S."/>
            <person name="Kellis M."/>
            <person name="Volff J.-N."/>
            <person name="Guigo R."/>
            <person name="Zody M.C."/>
            <person name="Mesirov J."/>
            <person name="Lindblad-Toh K."/>
            <person name="Birren B."/>
            <person name="Nusbaum C."/>
            <person name="Kahn D."/>
            <person name="Robinson-Rechavi M."/>
            <person name="Laudet V."/>
            <person name="Schachter V."/>
            <person name="Quetier F."/>
            <person name="Saurin W."/>
            <person name="Scarpelli C."/>
            <person name="Wincker P."/>
            <person name="Lander E.S."/>
            <person name="Weissenbach J."/>
            <person name="Roest Crollius H."/>
        </authorList>
    </citation>
    <scope>NUCLEOTIDE SEQUENCE [LARGE SCALE GENOMIC DNA]</scope>
</reference>
<dbReference type="InterPro" id="IPR000219">
    <property type="entry name" value="DH_dom"/>
</dbReference>
<dbReference type="InterPro" id="IPR002048">
    <property type="entry name" value="EF_hand_dom"/>
</dbReference>
<feature type="compositionally biased region" description="Low complexity" evidence="12">
    <location>
        <begin position="198"/>
        <end position="221"/>
    </location>
</feature>
<feature type="domain" description="EH" evidence="17">
    <location>
        <begin position="282"/>
        <end position="362"/>
    </location>
</feature>
<dbReference type="SUPFAM" id="SSF50044">
    <property type="entry name" value="SH3-domain"/>
    <property type="match status" value="5"/>
</dbReference>
<dbReference type="KEGG" id="tng:GSTEN00030249G001"/>
<evidence type="ECO:0000259" key="15">
    <source>
        <dbReference type="PROSITE" id="PS50004"/>
    </source>
</evidence>
<keyword evidence="3 11" id="KW-0728">SH3 domain</keyword>
<evidence type="ECO:0000256" key="12">
    <source>
        <dbReference type="SAM" id="MobiDB-lite"/>
    </source>
</evidence>
<dbReference type="PRINTS" id="PR00452">
    <property type="entry name" value="SH3DOMAIN"/>
</dbReference>
<dbReference type="PROSITE" id="PS50222">
    <property type="entry name" value="EF_HAND_2"/>
    <property type="match status" value="2"/>
</dbReference>
<proteinExistence type="predicted"/>
<feature type="domain" description="C2" evidence="15">
    <location>
        <begin position="1694"/>
        <end position="1810"/>
    </location>
</feature>
<keyword evidence="4" id="KW-0963">Cytoplasm</keyword>
<dbReference type="SUPFAM" id="SSF48065">
    <property type="entry name" value="DBL homology domain (DH-domain)"/>
    <property type="match status" value="1"/>
</dbReference>
<dbReference type="PANTHER" id="PTHR46006">
    <property type="entry name" value="RHO GUANINE NUCLEOTIDE EXCHANGE FACTOR AT 64C, ISOFORM A"/>
    <property type="match status" value="1"/>
</dbReference>
<dbReference type="PANTHER" id="PTHR46006:SF6">
    <property type="entry name" value="INTERSECTIN-2 ISOFORM X1"/>
    <property type="match status" value="1"/>
</dbReference>
<dbReference type="InterPro" id="IPR001331">
    <property type="entry name" value="GDS_CDC24_CS"/>
</dbReference>
<evidence type="ECO:0000256" key="7">
    <source>
        <dbReference type="ARBA" id="ARBA00022837"/>
    </source>
</evidence>
<evidence type="ECO:0000256" key="11">
    <source>
        <dbReference type="PROSITE-ProRule" id="PRU00192"/>
    </source>
</evidence>